<reference evidence="1 2" key="1">
    <citation type="journal article" date="2015" name="Genome Announc.">
        <title>Complete Genome Sequence of the Type Strain Corynebacterium mustelae DSM 45274, Isolated from Various Tissues of a Male Ferret with Lethal Sepsis.</title>
        <authorList>
            <person name="Ruckert C."/>
            <person name="Eimer J."/>
            <person name="Winkler A."/>
            <person name="Tauch A."/>
        </authorList>
    </citation>
    <scope>NUCLEOTIDE SEQUENCE [LARGE SCALE GENOMIC DNA]</scope>
    <source>
        <strain evidence="1 2">DSM 45274</strain>
        <plasmid evidence="2">Plasmid pCmus45274</plasmid>
    </source>
</reference>
<protein>
    <submittedName>
        <fullName evidence="1">Uncharacterized protein</fullName>
    </submittedName>
</protein>
<keyword evidence="1" id="KW-0614">Plasmid</keyword>
<name>A0A0G3H3R0_9CORY</name>
<geneLocation type="plasmid" evidence="1 2">
    <name>pCmus45274</name>
</geneLocation>
<gene>
    <name evidence="1" type="ORF">CMUST_15505</name>
</gene>
<dbReference type="PATRIC" id="fig|571915.4.peg.3329"/>
<dbReference type="AlphaFoldDB" id="A0A0G3H3R0"/>
<reference evidence="2" key="2">
    <citation type="submission" date="2015-05" db="EMBL/GenBank/DDBJ databases">
        <title>Complete genome sequence of Corynebacterium mustelae DSM 45274, isolated from various tissues of a male ferret with lethal sepsis.</title>
        <authorList>
            <person name="Ruckert C."/>
            <person name="Albersmeier A."/>
            <person name="Winkler A."/>
            <person name="Tauch A."/>
        </authorList>
    </citation>
    <scope>NUCLEOTIDE SEQUENCE [LARGE SCALE GENOMIC DNA]</scope>
    <source>
        <strain evidence="2">DSM 45274</strain>
        <plasmid evidence="2">Plasmid pCmus45274</plasmid>
    </source>
</reference>
<dbReference type="KEGG" id="cmv:CMUST_15505"/>
<sequence length="219" mass="24162">MSNISGSAYVQSQSVDKRSAGRLRYLIGRMRHVPAQSSQRMVRRTVQPGPHTLRRYTLGSLMVEAARSVYVSSALARQLVAAEFDRRGLTESADTMRHFEDIENRFVDATDHSDLDVMFAQIADTHNVDGVLRLVGVSLDASEPDFTLGQESTLLSPQEQLDDLISVGAPQEMIDAYTSTIDISSESFDATDNAQNYTDSTELAVDLDYSTENTSSSEL</sequence>
<dbReference type="Proteomes" id="UP000035199">
    <property type="component" value="Plasmid pCmus45274"/>
</dbReference>
<evidence type="ECO:0000313" key="1">
    <source>
        <dbReference type="EMBL" id="AKK07390.1"/>
    </source>
</evidence>
<evidence type="ECO:0000313" key="2">
    <source>
        <dbReference type="Proteomes" id="UP000035199"/>
    </source>
</evidence>
<dbReference type="EMBL" id="CP011543">
    <property type="protein sequence ID" value="AKK07390.1"/>
    <property type="molecule type" value="Genomic_DNA"/>
</dbReference>
<keyword evidence="2" id="KW-1185">Reference proteome</keyword>
<proteinExistence type="predicted"/>
<accession>A0A0G3H3R0</accession>
<organism evidence="1 2">
    <name type="scientific">Corynebacterium mustelae</name>
    <dbReference type="NCBI Taxonomy" id="571915"/>
    <lineage>
        <taxon>Bacteria</taxon>
        <taxon>Bacillati</taxon>
        <taxon>Actinomycetota</taxon>
        <taxon>Actinomycetes</taxon>
        <taxon>Mycobacteriales</taxon>
        <taxon>Corynebacteriaceae</taxon>
        <taxon>Corynebacterium</taxon>
    </lineage>
</organism>